<evidence type="ECO:0000256" key="1">
    <source>
        <dbReference type="ARBA" id="ARBA00004141"/>
    </source>
</evidence>
<keyword evidence="4 5" id="KW-0472">Membrane</keyword>
<evidence type="ECO:0000256" key="4">
    <source>
        <dbReference type="ARBA" id="ARBA00023136"/>
    </source>
</evidence>
<keyword evidence="2 5" id="KW-0812">Transmembrane</keyword>
<gene>
    <name evidence="6" type="primary">thiP</name>
    <name evidence="6" type="synonym">sfuB</name>
    <name evidence="6" type="ORF">V6256_15585</name>
</gene>
<sequence>LAIHISHELSRRHYWAKALLLKHCSTTLVLPVLVAIIGMISIYGNSGILASSFACFDSELTFTIYGLNGILLAHV</sequence>
<comment type="caution">
    <text evidence="6">The sequence shown here is derived from an EMBL/GenBank/DDBJ whole genome shotgun (WGS) entry which is preliminary data.</text>
</comment>
<feature type="non-terminal residue" evidence="6">
    <location>
        <position position="75"/>
    </location>
</feature>
<dbReference type="Proteomes" id="UP001369082">
    <property type="component" value="Unassembled WGS sequence"/>
</dbReference>
<accession>A0ABU9GUR9</accession>
<evidence type="ECO:0000313" key="6">
    <source>
        <dbReference type="EMBL" id="MEL0630996.1"/>
    </source>
</evidence>
<name>A0ABU9GUR9_9GAMM</name>
<reference evidence="6 7" key="1">
    <citation type="submission" date="2024-02" db="EMBL/GenBank/DDBJ databases">
        <title>Bacteria isolated from the canopy kelp, Nereocystis luetkeana.</title>
        <authorList>
            <person name="Pfister C.A."/>
            <person name="Younker I.T."/>
            <person name="Light S.H."/>
        </authorList>
    </citation>
    <scope>NUCLEOTIDE SEQUENCE [LARGE SCALE GENOMIC DNA]</scope>
    <source>
        <strain evidence="6 7">TI.1.05</strain>
    </source>
</reference>
<evidence type="ECO:0000256" key="3">
    <source>
        <dbReference type="ARBA" id="ARBA00022989"/>
    </source>
</evidence>
<proteinExistence type="predicted"/>
<comment type="subcellular location">
    <subcellularLocation>
        <location evidence="1">Membrane</location>
        <topology evidence="1">Multi-pass membrane protein</topology>
    </subcellularLocation>
</comment>
<dbReference type="EMBL" id="JBAKAZ010000285">
    <property type="protein sequence ID" value="MEL0630996.1"/>
    <property type="molecule type" value="Genomic_DNA"/>
</dbReference>
<dbReference type="InterPro" id="IPR035906">
    <property type="entry name" value="MetI-like_sf"/>
</dbReference>
<evidence type="ECO:0000256" key="5">
    <source>
        <dbReference type="SAM" id="Phobius"/>
    </source>
</evidence>
<evidence type="ECO:0000313" key="7">
    <source>
        <dbReference type="Proteomes" id="UP001369082"/>
    </source>
</evidence>
<feature type="transmembrane region" description="Helical" evidence="5">
    <location>
        <begin position="20"/>
        <end position="43"/>
    </location>
</feature>
<protein>
    <submittedName>
        <fullName evidence="6">Thiamine/thiamine pyrophosphate ABC transporter permease ThiP</fullName>
    </submittedName>
</protein>
<feature type="non-terminal residue" evidence="6">
    <location>
        <position position="1"/>
    </location>
</feature>
<evidence type="ECO:0000256" key="2">
    <source>
        <dbReference type="ARBA" id="ARBA00022692"/>
    </source>
</evidence>
<keyword evidence="3 5" id="KW-1133">Transmembrane helix</keyword>
<keyword evidence="7" id="KW-1185">Reference proteome</keyword>
<dbReference type="SUPFAM" id="SSF161098">
    <property type="entry name" value="MetI-like"/>
    <property type="match status" value="1"/>
</dbReference>
<organism evidence="6 7">
    <name type="scientific">Psychromonas aquatilis</name>
    <dbReference type="NCBI Taxonomy" id="2005072"/>
    <lineage>
        <taxon>Bacteria</taxon>
        <taxon>Pseudomonadati</taxon>
        <taxon>Pseudomonadota</taxon>
        <taxon>Gammaproteobacteria</taxon>
        <taxon>Alteromonadales</taxon>
        <taxon>Psychromonadaceae</taxon>
        <taxon>Psychromonas</taxon>
    </lineage>
</organism>